<dbReference type="STRING" id="35608.A0A2U1LFV0"/>
<dbReference type="SUPFAM" id="SSF56112">
    <property type="entry name" value="Protein kinase-like (PK-like)"/>
    <property type="match status" value="2"/>
</dbReference>
<evidence type="ECO:0000313" key="11">
    <source>
        <dbReference type="Proteomes" id="UP000245207"/>
    </source>
</evidence>
<dbReference type="GO" id="GO:0030246">
    <property type="term" value="F:carbohydrate binding"/>
    <property type="evidence" value="ECO:0007669"/>
    <property type="project" value="UniProtKB-KW"/>
</dbReference>
<keyword evidence="2" id="KW-0808">Transferase</keyword>
<evidence type="ECO:0000259" key="9">
    <source>
        <dbReference type="PROSITE" id="PS50011"/>
    </source>
</evidence>
<dbReference type="GO" id="GO:0004674">
    <property type="term" value="F:protein serine/threonine kinase activity"/>
    <property type="evidence" value="ECO:0007669"/>
    <property type="project" value="UniProtKB-EC"/>
</dbReference>
<comment type="catalytic activity">
    <reaction evidence="6">
        <text>L-threonyl-[protein] + ATP = O-phospho-L-threonyl-[protein] + ADP + H(+)</text>
        <dbReference type="Rhea" id="RHEA:46608"/>
        <dbReference type="Rhea" id="RHEA-COMP:11060"/>
        <dbReference type="Rhea" id="RHEA-COMP:11605"/>
        <dbReference type="ChEBI" id="CHEBI:15378"/>
        <dbReference type="ChEBI" id="CHEBI:30013"/>
        <dbReference type="ChEBI" id="CHEBI:30616"/>
        <dbReference type="ChEBI" id="CHEBI:61977"/>
        <dbReference type="ChEBI" id="CHEBI:456216"/>
        <dbReference type="EC" id="2.7.11.1"/>
    </reaction>
</comment>
<dbReference type="InterPro" id="IPR050823">
    <property type="entry name" value="Plant_Ser_Thr_Prot_Kinase"/>
</dbReference>
<keyword evidence="10" id="KW-0430">Lectin</keyword>
<sequence>MSLSSEHPCRHFSLAEIQLATKNFDQEMIIGKGGFGKVYKGFIDDGGTTVAIKRLDYVKDGSSLGKKKKQHRWFLSSKFSDKVIPSERGASFQEVEVEDCGLKKFSLDRLKVVTRNFSDDMVVGEGAFGKVFIGWVEPETYVPSKVGSGIVIAIKKLNLNGYQGTEEWETEMKLLSRLSHPNLVKLLGYCSEDKDLLLIYEFMEKGDLDGYILKRGYRLSLPWSMRVKIMIGTAQGIAYLHTKENQIVFRDLKTSNILLDRDFNAKICDFGYARYGPINGDTHLSTQVMGTYGYAAPEYIATGSLNGKNDIYSFGVVLLETLTGLRVFDKTRPKNEQNLVEWMRPMLPNKKMIKNIVDPILGLDYPPRAANKCAQLILKCTQPDPRDRPSIEQVLQSLEGINGVKTVI</sequence>
<dbReference type="Gene3D" id="3.30.200.20">
    <property type="entry name" value="Phosphorylase Kinase, domain 1"/>
    <property type="match status" value="2"/>
</dbReference>
<dbReference type="Pfam" id="PF00069">
    <property type="entry name" value="Pkinase"/>
    <property type="match status" value="1"/>
</dbReference>
<dbReference type="OrthoDB" id="4062651at2759"/>
<evidence type="ECO:0000256" key="8">
    <source>
        <dbReference type="PROSITE-ProRule" id="PRU10141"/>
    </source>
</evidence>
<dbReference type="InterPro" id="IPR017441">
    <property type="entry name" value="Protein_kinase_ATP_BS"/>
</dbReference>
<dbReference type="EC" id="2.7.11.1" evidence="1"/>
<keyword evidence="3 8" id="KW-0547">Nucleotide-binding</keyword>
<accession>A0A2U1LFV0</accession>
<evidence type="ECO:0000256" key="4">
    <source>
        <dbReference type="ARBA" id="ARBA00022777"/>
    </source>
</evidence>
<organism evidence="10 11">
    <name type="scientific">Artemisia annua</name>
    <name type="common">Sweet wormwood</name>
    <dbReference type="NCBI Taxonomy" id="35608"/>
    <lineage>
        <taxon>Eukaryota</taxon>
        <taxon>Viridiplantae</taxon>
        <taxon>Streptophyta</taxon>
        <taxon>Embryophyta</taxon>
        <taxon>Tracheophyta</taxon>
        <taxon>Spermatophyta</taxon>
        <taxon>Magnoliopsida</taxon>
        <taxon>eudicotyledons</taxon>
        <taxon>Gunneridae</taxon>
        <taxon>Pentapetalae</taxon>
        <taxon>asterids</taxon>
        <taxon>campanulids</taxon>
        <taxon>Asterales</taxon>
        <taxon>Asteraceae</taxon>
        <taxon>Asteroideae</taxon>
        <taxon>Anthemideae</taxon>
        <taxon>Artemisiinae</taxon>
        <taxon>Artemisia</taxon>
    </lineage>
</organism>
<dbReference type="PROSITE" id="PS50011">
    <property type="entry name" value="PROTEIN_KINASE_DOM"/>
    <property type="match status" value="1"/>
</dbReference>
<feature type="domain" description="Protein kinase" evidence="9">
    <location>
        <begin position="117"/>
        <end position="401"/>
    </location>
</feature>
<dbReference type="PANTHER" id="PTHR45621">
    <property type="entry name" value="OS01G0588500 PROTEIN-RELATED"/>
    <property type="match status" value="1"/>
</dbReference>
<keyword evidence="11" id="KW-1185">Reference proteome</keyword>
<dbReference type="PROSITE" id="PS00107">
    <property type="entry name" value="PROTEIN_KINASE_ATP"/>
    <property type="match status" value="1"/>
</dbReference>
<dbReference type="SMART" id="SM00220">
    <property type="entry name" value="S_TKc"/>
    <property type="match status" value="1"/>
</dbReference>
<dbReference type="AlphaFoldDB" id="A0A2U1LFV0"/>
<dbReference type="InterPro" id="IPR000719">
    <property type="entry name" value="Prot_kinase_dom"/>
</dbReference>
<dbReference type="EMBL" id="PKPP01009611">
    <property type="protein sequence ID" value="PWA47878.1"/>
    <property type="molecule type" value="Genomic_DNA"/>
</dbReference>
<evidence type="ECO:0000256" key="7">
    <source>
        <dbReference type="ARBA" id="ARBA00048679"/>
    </source>
</evidence>
<name>A0A2U1LFV0_ARTAN</name>
<gene>
    <name evidence="10" type="ORF">CTI12_AA489680</name>
</gene>
<evidence type="ECO:0000313" key="10">
    <source>
        <dbReference type="EMBL" id="PWA47878.1"/>
    </source>
</evidence>
<keyword evidence="4 10" id="KW-0418">Kinase</keyword>
<evidence type="ECO:0000256" key="1">
    <source>
        <dbReference type="ARBA" id="ARBA00012513"/>
    </source>
</evidence>
<dbReference type="GO" id="GO:0005524">
    <property type="term" value="F:ATP binding"/>
    <property type="evidence" value="ECO:0007669"/>
    <property type="project" value="UniProtKB-UniRule"/>
</dbReference>
<evidence type="ECO:0000256" key="6">
    <source>
        <dbReference type="ARBA" id="ARBA00047899"/>
    </source>
</evidence>
<dbReference type="FunFam" id="1.10.510.10:FF:000095">
    <property type="entry name" value="protein STRUBBELIG-RECEPTOR FAMILY 8"/>
    <property type="match status" value="1"/>
</dbReference>
<reference evidence="10 11" key="1">
    <citation type="journal article" date="2018" name="Mol. Plant">
        <title>The genome of Artemisia annua provides insight into the evolution of Asteraceae family and artemisinin biosynthesis.</title>
        <authorList>
            <person name="Shen Q."/>
            <person name="Zhang L."/>
            <person name="Liao Z."/>
            <person name="Wang S."/>
            <person name="Yan T."/>
            <person name="Shi P."/>
            <person name="Liu M."/>
            <person name="Fu X."/>
            <person name="Pan Q."/>
            <person name="Wang Y."/>
            <person name="Lv Z."/>
            <person name="Lu X."/>
            <person name="Zhang F."/>
            <person name="Jiang W."/>
            <person name="Ma Y."/>
            <person name="Chen M."/>
            <person name="Hao X."/>
            <person name="Li L."/>
            <person name="Tang Y."/>
            <person name="Lv G."/>
            <person name="Zhou Y."/>
            <person name="Sun X."/>
            <person name="Brodelius P.E."/>
            <person name="Rose J.K.C."/>
            <person name="Tang K."/>
        </authorList>
    </citation>
    <scope>NUCLEOTIDE SEQUENCE [LARGE SCALE GENOMIC DNA]</scope>
    <source>
        <strain evidence="11">cv. Huhao1</strain>
        <tissue evidence="10">Leaf</tissue>
    </source>
</reference>
<dbReference type="FunFam" id="3.30.200.20:FF:000228">
    <property type="entry name" value="Serine/threonine-protein kinase BIK1"/>
    <property type="match status" value="1"/>
</dbReference>
<comment type="caution">
    <text evidence="10">The sequence shown here is derived from an EMBL/GenBank/DDBJ whole genome shotgun (WGS) entry which is preliminary data.</text>
</comment>
<evidence type="ECO:0000256" key="5">
    <source>
        <dbReference type="ARBA" id="ARBA00022840"/>
    </source>
</evidence>
<dbReference type="InterPro" id="IPR011009">
    <property type="entry name" value="Kinase-like_dom_sf"/>
</dbReference>
<evidence type="ECO:0000256" key="2">
    <source>
        <dbReference type="ARBA" id="ARBA00022679"/>
    </source>
</evidence>
<comment type="catalytic activity">
    <reaction evidence="7">
        <text>L-seryl-[protein] + ATP = O-phospho-L-seryl-[protein] + ADP + H(+)</text>
        <dbReference type="Rhea" id="RHEA:17989"/>
        <dbReference type="Rhea" id="RHEA-COMP:9863"/>
        <dbReference type="Rhea" id="RHEA-COMP:11604"/>
        <dbReference type="ChEBI" id="CHEBI:15378"/>
        <dbReference type="ChEBI" id="CHEBI:29999"/>
        <dbReference type="ChEBI" id="CHEBI:30616"/>
        <dbReference type="ChEBI" id="CHEBI:83421"/>
        <dbReference type="ChEBI" id="CHEBI:456216"/>
        <dbReference type="EC" id="2.7.11.1"/>
    </reaction>
</comment>
<keyword evidence="5 8" id="KW-0067">ATP-binding</keyword>
<dbReference type="Gene3D" id="1.10.510.10">
    <property type="entry name" value="Transferase(Phosphotransferase) domain 1"/>
    <property type="match status" value="1"/>
</dbReference>
<evidence type="ECO:0000256" key="3">
    <source>
        <dbReference type="ARBA" id="ARBA00022741"/>
    </source>
</evidence>
<dbReference type="Proteomes" id="UP000245207">
    <property type="component" value="Unassembled WGS sequence"/>
</dbReference>
<protein>
    <recommendedName>
        <fullName evidence="1">non-specific serine/threonine protein kinase</fullName>
        <ecNumber evidence="1">2.7.11.1</ecNumber>
    </recommendedName>
</protein>
<feature type="binding site" evidence="8">
    <location>
        <position position="156"/>
    </location>
    <ligand>
        <name>ATP</name>
        <dbReference type="ChEBI" id="CHEBI:30616"/>
    </ligand>
</feature>
<proteinExistence type="predicted"/>